<organism evidence="2 3">
    <name type="scientific">Synaphobranchus kaupii</name>
    <name type="common">Kaup's arrowtooth eel</name>
    <dbReference type="NCBI Taxonomy" id="118154"/>
    <lineage>
        <taxon>Eukaryota</taxon>
        <taxon>Metazoa</taxon>
        <taxon>Chordata</taxon>
        <taxon>Craniata</taxon>
        <taxon>Vertebrata</taxon>
        <taxon>Euteleostomi</taxon>
        <taxon>Actinopterygii</taxon>
        <taxon>Neopterygii</taxon>
        <taxon>Teleostei</taxon>
        <taxon>Anguilliformes</taxon>
        <taxon>Synaphobranchidae</taxon>
        <taxon>Synaphobranchus</taxon>
    </lineage>
</organism>
<evidence type="ECO:0000313" key="2">
    <source>
        <dbReference type="EMBL" id="KAJ8370612.1"/>
    </source>
</evidence>
<evidence type="ECO:0000313" key="3">
    <source>
        <dbReference type="Proteomes" id="UP001152622"/>
    </source>
</evidence>
<name>A0A9Q1G087_SYNKA</name>
<dbReference type="Proteomes" id="UP001152622">
    <property type="component" value="Chromosome 3"/>
</dbReference>
<gene>
    <name evidence="2" type="ORF">SKAU_G00106400</name>
</gene>
<evidence type="ECO:0000256" key="1">
    <source>
        <dbReference type="SAM" id="MobiDB-lite"/>
    </source>
</evidence>
<feature type="compositionally biased region" description="Polar residues" evidence="1">
    <location>
        <begin position="1"/>
        <end position="20"/>
    </location>
</feature>
<keyword evidence="3" id="KW-1185">Reference proteome</keyword>
<dbReference type="EMBL" id="JAINUF010000003">
    <property type="protein sequence ID" value="KAJ8370612.1"/>
    <property type="molecule type" value="Genomic_DNA"/>
</dbReference>
<proteinExistence type="predicted"/>
<comment type="caution">
    <text evidence="2">The sequence shown here is derived from an EMBL/GenBank/DDBJ whole genome shotgun (WGS) entry which is preliminary data.</text>
</comment>
<sequence>MDMLYQSRTFSSPAQLNLSPNLPKPTGPKRSQLHCQRPSACTTDIAGNVGMVILVWKMAGMGKRYVFMSLRRRRETTPRGAICAAVADGRGDGEAREPDDLPQARKPFAARLTAEASFTLPLRGSVLPSCHQKAARGVRGCSNMGRK</sequence>
<reference evidence="2" key="1">
    <citation type="journal article" date="2023" name="Science">
        <title>Genome structures resolve the early diversification of teleost fishes.</title>
        <authorList>
            <person name="Parey E."/>
            <person name="Louis A."/>
            <person name="Montfort J."/>
            <person name="Bouchez O."/>
            <person name="Roques C."/>
            <person name="Iampietro C."/>
            <person name="Lluch J."/>
            <person name="Castinel A."/>
            <person name="Donnadieu C."/>
            <person name="Desvignes T."/>
            <person name="Floi Bucao C."/>
            <person name="Jouanno E."/>
            <person name="Wen M."/>
            <person name="Mejri S."/>
            <person name="Dirks R."/>
            <person name="Jansen H."/>
            <person name="Henkel C."/>
            <person name="Chen W.J."/>
            <person name="Zahm M."/>
            <person name="Cabau C."/>
            <person name="Klopp C."/>
            <person name="Thompson A.W."/>
            <person name="Robinson-Rechavi M."/>
            <person name="Braasch I."/>
            <person name="Lecointre G."/>
            <person name="Bobe J."/>
            <person name="Postlethwait J.H."/>
            <person name="Berthelot C."/>
            <person name="Roest Crollius H."/>
            <person name="Guiguen Y."/>
        </authorList>
    </citation>
    <scope>NUCLEOTIDE SEQUENCE</scope>
    <source>
        <strain evidence="2">WJC10195</strain>
    </source>
</reference>
<dbReference type="AlphaFoldDB" id="A0A9Q1G087"/>
<feature type="region of interest" description="Disordered" evidence="1">
    <location>
        <begin position="1"/>
        <end position="33"/>
    </location>
</feature>
<accession>A0A9Q1G087</accession>
<protein>
    <submittedName>
        <fullName evidence="2">Uncharacterized protein</fullName>
    </submittedName>
</protein>